<dbReference type="Gramene" id="Manes.09G173066.1.v8.1">
    <property type="protein sequence ID" value="Manes.09G173066.1.v8.1.CDS.1"/>
    <property type="gene ID" value="Manes.09G173066.v8.1"/>
</dbReference>
<feature type="domain" description="Pectinesterase inhibitor" evidence="5">
    <location>
        <begin position="20"/>
        <end position="165"/>
    </location>
</feature>
<evidence type="ECO:0000256" key="4">
    <source>
        <dbReference type="SAM" id="SignalP"/>
    </source>
</evidence>
<dbReference type="PANTHER" id="PTHR35357:SF8">
    <property type="entry name" value="OS01G0111000 PROTEIN"/>
    <property type="match status" value="1"/>
</dbReference>
<organism evidence="6">
    <name type="scientific">Manihot esculenta</name>
    <name type="common">Cassava</name>
    <name type="synonym">Jatropha manihot</name>
    <dbReference type="NCBI Taxonomy" id="3983"/>
    <lineage>
        <taxon>Eukaryota</taxon>
        <taxon>Viridiplantae</taxon>
        <taxon>Streptophyta</taxon>
        <taxon>Embryophyta</taxon>
        <taxon>Tracheophyta</taxon>
        <taxon>Spermatophyta</taxon>
        <taxon>Magnoliopsida</taxon>
        <taxon>eudicotyledons</taxon>
        <taxon>Gunneridae</taxon>
        <taxon>Pentapetalae</taxon>
        <taxon>rosids</taxon>
        <taxon>fabids</taxon>
        <taxon>Malpighiales</taxon>
        <taxon>Euphorbiaceae</taxon>
        <taxon>Crotonoideae</taxon>
        <taxon>Manihoteae</taxon>
        <taxon>Manihot</taxon>
    </lineage>
</organism>
<dbReference type="Gramene" id="Manes.09G173282.1.v8.1">
    <property type="protein sequence ID" value="Manes.09G173282.1.v8.1.CDS.1"/>
    <property type="gene ID" value="Manes.09G173282.v8.1"/>
</dbReference>
<reference evidence="6" key="1">
    <citation type="submission" date="2016-02" db="EMBL/GenBank/DDBJ databases">
        <title>WGS assembly of Manihot esculenta.</title>
        <authorList>
            <person name="Bredeson J.V."/>
            <person name="Prochnik S.E."/>
            <person name="Lyons J.B."/>
            <person name="Schmutz J."/>
            <person name="Grimwood J."/>
            <person name="Vrebalov J."/>
            <person name="Bart R.S."/>
            <person name="Amuge T."/>
            <person name="Ferguson M.E."/>
            <person name="Green R."/>
            <person name="Putnam N."/>
            <person name="Stites J."/>
            <person name="Rounsley S."/>
            <person name="Rokhsar D.S."/>
        </authorList>
    </citation>
    <scope>NUCLEOTIDE SEQUENCE [LARGE SCALE GENOMIC DNA]</scope>
    <source>
        <tissue evidence="6">Leaf</tissue>
    </source>
</reference>
<keyword evidence="1 4" id="KW-0732">Signal</keyword>
<sequence>MSFSNYYFFFFIVLAIPTHLAADFAPDNCEKTPFLGECTSLLKSAPEADKKDVQSFAKFALKTTCSNGVTMQEKISSLLKTTSDEFVKKCLTKCSELYLGSTKKLEESIVAFDSKAYKDVQASLTEAIAGSDDCRVSFKEKVEAEDPLGDLNFEFNKLCSVSKKLVEMAETN</sequence>
<evidence type="ECO:0000256" key="3">
    <source>
        <dbReference type="ARBA" id="ARBA00038471"/>
    </source>
</evidence>
<dbReference type="OrthoDB" id="1899334at2759"/>
<dbReference type="GO" id="GO:0004857">
    <property type="term" value="F:enzyme inhibitor activity"/>
    <property type="evidence" value="ECO:0007669"/>
    <property type="project" value="InterPro"/>
</dbReference>
<dbReference type="Gene3D" id="1.20.140.40">
    <property type="entry name" value="Invertase/pectin methylesterase inhibitor family protein"/>
    <property type="match status" value="1"/>
</dbReference>
<dbReference type="NCBIfam" id="TIGR01614">
    <property type="entry name" value="PME_inhib"/>
    <property type="match status" value="1"/>
</dbReference>
<dbReference type="Pfam" id="PF04043">
    <property type="entry name" value="PMEI"/>
    <property type="match status" value="1"/>
</dbReference>
<name>A0A199UAQ6_MANES</name>
<feature type="signal peptide" evidence="4">
    <location>
        <begin position="1"/>
        <end position="21"/>
    </location>
</feature>
<dbReference type="Gramene" id="Manes.09G172850.1.v8.1">
    <property type="protein sequence ID" value="Manes.09G172850.1.v8.1.CDS.1"/>
    <property type="gene ID" value="Manes.09G172850.v8.1"/>
</dbReference>
<dbReference type="InterPro" id="IPR006501">
    <property type="entry name" value="Pectinesterase_inhib_dom"/>
</dbReference>
<feature type="chain" id="PRO_5008285073" description="Pectinesterase inhibitor domain-containing protein" evidence="4">
    <location>
        <begin position="22"/>
        <end position="172"/>
    </location>
</feature>
<evidence type="ECO:0000256" key="2">
    <source>
        <dbReference type="ARBA" id="ARBA00023157"/>
    </source>
</evidence>
<evidence type="ECO:0000259" key="5">
    <source>
        <dbReference type="SMART" id="SM00856"/>
    </source>
</evidence>
<proteinExistence type="inferred from homology"/>
<accession>A0A199UAQ6</accession>
<protein>
    <recommendedName>
        <fullName evidence="5">Pectinesterase inhibitor domain-containing protein</fullName>
    </recommendedName>
</protein>
<evidence type="ECO:0000313" key="6">
    <source>
        <dbReference type="EMBL" id="OAY21727.1"/>
    </source>
</evidence>
<dbReference type="SMART" id="SM00856">
    <property type="entry name" value="PMEI"/>
    <property type="match status" value="1"/>
</dbReference>
<dbReference type="STRING" id="3983.A0A199UAQ6"/>
<evidence type="ECO:0000256" key="1">
    <source>
        <dbReference type="ARBA" id="ARBA00022729"/>
    </source>
</evidence>
<gene>
    <name evidence="6" type="ORF">MANES_S062100</name>
</gene>
<dbReference type="PANTHER" id="PTHR35357">
    <property type="entry name" value="OS02G0537100 PROTEIN"/>
    <property type="match status" value="1"/>
</dbReference>
<comment type="similarity">
    <text evidence="3">Belongs to the PMEI family.</text>
</comment>
<dbReference type="SUPFAM" id="SSF101148">
    <property type="entry name" value="Plant invertase/pectin methylesterase inhibitor"/>
    <property type="match status" value="1"/>
</dbReference>
<dbReference type="AlphaFoldDB" id="A0A199UAQ6"/>
<dbReference type="EMBL" id="KV450685">
    <property type="protein sequence ID" value="OAY21727.1"/>
    <property type="molecule type" value="Genomic_DNA"/>
</dbReference>
<keyword evidence="2" id="KW-1015">Disulfide bond</keyword>
<dbReference type="InterPro" id="IPR035513">
    <property type="entry name" value="Invertase/methylesterase_inhib"/>
</dbReference>